<dbReference type="GO" id="GO:0072318">
    <property type="term" value="P:clathrin coat disassembly"/>
    <property type="evidence" value="ECO:0007669"/>
    <property type="project" value="TreeGrafter"/>
</dbReference>
<reference evidence="2 3" key="1">
    <citation type="submission" date="2024-03" db="EMBL/GenBank/DDBJ databases">
        <authorList>
            <person name="Martinez-Hernandez J."/>
        </authorList>
    </citation>
    <scope>NUCLEOTIDE SEQUENCE [LARGE SCALE GENOMIC DNA]</scope>
</reference>
<dbReference type="AlphaFoldDB" id="A0AAV1XUY4"/>
<keyword evidence="3" id="KW-1185">Reference proteome</keyword>
<evidence type="ECO:0000313" key="3">
    <source>
        <dbReference type="Proteomes" id="UP001497480"/>
    </source>
</evidence>
<dbReference type="GO" id="GO:0030276">
    <property type="term" value="F:clathrin binding"/>
    <property type="evidence" value="ECO:0007669"/>
    <property type="project" value="TreeGrafter"/>
</dbReference>
<evidence type="ECO:0000313" key="2">
    <source>
        <dbReference type="EMBL" id="CAL0324885.1"/>
    </source>
</evidence>
<dbReference type="GO" id="GO:0072583">
    <property type="term" value="P:clathrin-dependent endocytosis"/>
    <property type="evidence" value="ECO:0007669"/>
    <property type="project" value="TreeGrafter"/>
</dbReference>
<protein>
    <submittedName>
        <fullName evidence="2">Uncharacterized protein</fullName>
    </submittedName>
</protein>
<feature type="compositionally biased region" description="Basic and acidic residues" evidence="1">
    <location>
        <begin position="131"/>
        <end position="140"/>
    </location>
</feature>
<feature type="compositionally biased region" description="Low complexity" evidence="1">
    <location>
        <begin position="142"/>
        <end position="156"/>
    </location>
</feature>
<dbReference type="PANTHER" id="PTHR23172">
    <property type="entry name" value="AUXILIN/CYCLIN G-ASSOCIATED KINASE-RELATED"/>
    <property type="match status" value="1"/>
</dbReference>
<name>A0AAV1XUY4_LUPLU</name>
<dbReference type="Proteomes" id="UP001497480">
    <property type="component" value="Unassembled WGS sequence"/>
</dbReference>
<dbReference type="GO" id="GO:0005737">
    <property type="term" value="C:cytoplasm"/>
    <property type="evidence" value="ECO:0007669"/>
    <property type="project" value="TreeGrafter"/>
</dbReference>
<sequence>MMMLLRIFVVGKYSGNRTGDCSRKMEESWRIGAGLMRGLPPRQSVEDRLSSRMCQSIFSGKPIDANDFADVFGGPPKTLLAHKFHSSDTFYEDIFRSPEFMSPAPKSGRNLPAFRIPAKNEGFYSDIFGSDDDRKSRERSGSQSKANSSSVLSSEELSPRRQVSGDDVALSDFASNMRPINIPWRWNSSTMMPEEHANTQRVPLFQCNTHSFDNLRSSNSRFSKRVSSPETISPESNSYRSIEMFTDDWELSSPFSVVSSLCQEPEAKSVVHDHVLPEQTIEYDAEVMNSYIIDISSNLIKEDCGTSSSAIDEAIAWAKEKFQSRGSDEGSSMRNDCNEHEIEGILYASEYHDDGTGIVQPLKTEREKLDRDIRLWSSSKETNIRLLLATLHNVLWPDSGWYAIPLMSLTESSQVKKAYQKARLFLHPYKLQHRGVTLQQNYAAEKALSILQDAWAAFIF</sequence>
<organism evidence="2 3">
    <name type="scientific">Lupinus luteus</name>
    <name type="common">European yellow lupine</name>
    <dbReference type="NCBI Taxonomy" id="3873"/>
    <lineage>
        <taxon>Eukaryota</taxon>
        <taxon>Viridiplantae</taxon>
        <taxon>Streptophyta</taxon>
        <taxon>Embryophyta</taxon>
        <taxon>Tracheophyta</taxon>
        <taxon>Spermatophyta</taxon>
        <taxon>Magnoliopsida</taxon>
        <taxon>eudicotyledons</taxon>
        <taxon>Gunneridae</taxon>
        <taxon>Pentapetalae</taxon>
        <taxon>rosids</taxon>
        <taxon>fabids</taxon>
        <taxon>Fabales</taxon>
        <taxon>Fabaceae</taxon>
        <taxon>Papilionoideae</taxon>
        <taxon>50 kb inversion clade</taxon>
        <taxon>genistoids sensu lato</taxon>
        <taxon>core genistoids</taxon>
        <taxon>Genisteae</taxon>
        <taxon>Lupinus</taxon>
    </lineage>
</organism>
<feature type="region of interest" description="Disordered" evidence="1">
    <location>
        <begin position="127"/>
        <end position="165"/>
    </location>
</feature>
<dbReference type="Gene3D" id="1.10.287.110">
    <property type="entry name" value="DnaJ domain"/>
    <property type="match status" value="1"/>
</dbReference>
<dbReference type="GO" id="GO:0031982">
    <property type="term" value="C:vesicle"/>
    <property type="evidence" value="ECO:0007669"/>
    <property type="project" value="TreeGrafter"/>
</dbReference>
<evidence type="ECO:0000256" key="1">
    <source>
        <dbReference type="SAM" id="MobiDB-lite"/>
    </source>
</evidence>
<proteinExistence type="predicted"/>
<dbReference type="InterPro" id="IPR036869">
    <property type="entry name" value="J_dom_sf"/>
</dbReference>
<accession>A0AAV1XUY4</accession>
<gene>
    <name evidence="2" type="ORF">LLUT_LOCUS25945</name>
</gene>
<comment type="caution">
    <text evidence="2">The sequence shown here is derived from an EMBL/GenBank/DDBJ whole genome shotgun (WGS) entry which is preliminary data.</text>
</comment>
<dbReference type="SUPFAM" id="SSF46565">
    <property type="entry name" value="Chaperone J-domain"/>
    <property type="match status" value="1"/>
</dbReference>
<dbReference type="EMBL" id="CAXHTB010000018">
    <property type="protein sequence ID" value="CAL0324885.1"/>
    <property type="molecule type" value="Genomic_DNA"/>
</dbReference>
<dbReference type="PANTHER" id="PTHR23172:SF69">
    <property type="entry name" value="CHAPERONE DNAJ-DOMAIN SUPERFAMILY PROTEIN"/>
    <property type="match status" value="1"/>
</dbReference>